<sequence length="752" mass="86295">MLNNCRISLKKQNELPVECHRDGYNDIVHQCDVSGILTEFDFDIEWACENLTYAVLPQTKHKQTIFKNVFCSICNPPNFNENIKSKCNETGTCQYLADNLTTGCFVFPTVIREIPYKNEFCHACNEQPCMMVFQVNETEIDTHTSPCFPPFEPYKCVCLGPGCLAPYDIPGVKIQNLFQIDQTKTSDEPWDVHYCSDGQLYDKIEKNCRNITCFPGRHLIGGSCDPLFTVTRNIRYNLEVFVRNADSPKQFNGTEKIILRWFENIVRNHSIGITSLVILKTETFSNFPCSLGQSNPNVFTYIAFDVFIESNIYRNDLEQSLLKIVPENSDFEKDNDTFSMEISLASAFSDLLTFVHMAREFRYESKCWKLEENTELLNKYGNYKSTKINRQIVCPQFVFDADQYTIDGYSVLLIKYKIIIHYDIFLIDSNNKIRICVDDFLSFLLNRYIKSSTEYALEITTIVCTCVSLFCLLVTFITYCIFPILRTLPGKNNMCLILSLLIAQTCLQFGTIWTDRILICKAIGIILHVFWLSTFACMNVCSYHMYSVFTTFRPTSSMSENNGLFLRYVCYSYGTPFIIVIINIATQIMLSGGANIGYGGSNCFISDIPQIAAFICPVGVICVINIWLFGFTAYTIYTRPIIRSTANDKQDFYVYIKLFSLTGITWIGQIVDSFIPLSVFSFVVTILTGLQGLFIFLSFVCNKRVYNLFLGMCKYNHSESVRESIRLYSLYEVNGHEKCIKRYPITKSSKIS</sequence>
<dbReference type="InterPro" id="IPR017981">
    <property type="entry name" value="GPCR_2-like_7TM"/>
</dbReference>
<dbReference type="Pfam" id="PF00002">
    <property type="entry name" value="7tm_2"/>
    <property type="match status" value="1"/>
</dbReference>
<dbReference type="PANTHER" id="PTHR45902:SF1">
    <property type="entry name" value="LATROPHILIN RECEPTOR-LIKE PROTEIN A"/>
    <property type="match status" value="1"/>
</dbReference>
<evidence type="ECO:0000259" key="6">
    <source>
        <dbReference type="PROSITE" id="PS50261"/>
    </source>
</evidence>
<dbReference type="AlphaFoldDB" id="A0A8S3UFS2"/>
<dbReference type="OrthoDB" id="10051649at2759"/>
<evidence type="ECO:0000313" key="7">
    <source>
        <dbReference type="EMBL" id="CAG2241136.1"/>
    </source>
</evidence>
<reference evidence="7" key="1">
    <citation type="submission" date="2021-03" db="EMBL/GenBank/DDBJ databases">
        <authorList>
            <person name="Bekaert M."/>
        </authorList>
    </citation>
    <scope>NUCLEOTIDE SEQUENCE</scope>
</reference>
<dbReference type="CDD" id="cd15039">
    <property type="entry name" value="7tmB3_Methuselah-like"/>
    <property type="match status" value="1"/>
</dbReference>
<dbReference type="GO" id="GO:0004930">
    <property type="term" value="F:G protein-coupled receptor activity"/>
    <property type="evidence" value="ECO:0007669"/>
    <property type="project" value="InterPro"/>
</dbReference>
<dbReference type="PANTHER" id="PTHR45902">
    <property type="entry name" value="LATROPHILIN RECEPTOR-LIKE PROTEIN A"/>
    <property type="match status" value="1"/>
</dbReference>
<evidence type="ECO:0000256" key="4">
    <source>
        <dbReference type="ARBA" id="ARBA00023136"/>
    </source>
</evidence>
<keyword evidence="2 5" id="KW-0812">Transmembrane</keyword>
<gene>
    <name evidence="7" type="ORF">MEDL_53344</name>
</gene>
<keyword evidence="4 5" id="KW-0472">Membrane</keyword>
<feature type="domain" description="G-protein coupled receptors family 2 profile 2" evidence="6">
    <location>
        <begin position="457"/>
        <end position="703"/>
    </location>
</feature>
<evidence type="ECO:0000256" key="2">
    <source>
        <dbReference type="ARBA" id="ARBA00022692"/>
    </source>
</evidence>
<feature type="transmembrane region" description="Helical" evidence="5">
    <location>
        <begin position="652"/>
        <end position="671"/>
    </location>
</feature>
<feature type="transmembrane region" description="Helical" evidence="5">
    <location>
        <begin position="610"/>
        <end position="631"/>
    </location>
</feature>
<feature type="transmembrane region" description="Helical" evidence="5">
    <location>
        <begin position="570"/>
        <end position="590"/>
    </location>
</feature>
<accession>A0A8S3UFS2</accession>
<evidence type="ECO:0000256" key="5">
    <source>
        <dbReference type="SAM" id="Phobius"/>
    </source>
</evidence>
<evidence type="ECO:0000313" key="8">
    <source>
        <dbReference type="Proteomes" id="UP000683360"/>
    </source>
</evidence>
<feature type="transmembrane region" description="Helical" evidence="5">
    <location>
        <begin position="525"/>
        <end position="549"/>
    </location>
</feature>
<name>A0A8S3UFS2_MYTED</name>
<feature type="transmembrane region" description="Helical" evidence="5">
    <location>
        <begin position="677"/>
        <end position="700"/>
    </location>
</feature>
<dbReference type="GO" id="GO:0016020">
    <property type="term" value="C:membrane"/>
    <property type="evidence" value="ECO:0007669"/>
    <property type="project" value="UniProtKB-SubCell"/>
</dbReference>
<proteinExistence type="predicted"/>
<dbReference type="EMBL" id="CAJPWZ010002579">
    <property type="protein sequence ID" value="CAG2241136.1"/>
    <property type="molecule type" value="Genomic_DNA"/>
</dbReference>
<keyword evidence="8" id="KW-1185">Reference proteome</keyword>
<dbReference type="GO" id="GO:0007166">
    <property type="term" value="P:cell surface receptor signaling pathway"/>
    <property type="evidence" value="ECO:0007669"/>
    <property type="project" value="InterPro"/>
</dbReference>
<evidence type="ECO:0000256" key="1">
    <source>
        <dbReference type="ARBA" id="ARBA00004141"/>
    </source>
</evidence>
<dbReference type="InterPro" id="IPR000832">
    <property type="entry name" value="GPCR_2_secretin-like"/>
</dbReference>
<dbReference type="Proteomes" id="UP000683360">
    <property type="component" value="Unassembled WGS sequence"/>
</dbReference>
<protein>
    <recommendedName>
        <fullName evidence="6">G-protein coupled receptors family 2 profile 2 domain-containing protein</fullName>
    </recommendedName>
</protein>
<dbReference type="Gene3D" id="1.20.1070.10">
    <property type="entry name" value="Rhodopsin 7-helix transmembrane proteins"/>
    <property type="match status" value="1"/>
</dbReference>
<comment type="caution">
    <text evidence="7">The sequence shown here is derived from an EMBL/GenBank/DDBJ whole genome shotgun (WGS) entry which is preliminary data.</text>
</comment>
<organism evidence="7 8">
    <name type="scientific">Mytilus edulis</name>
    <name type="common">Blue mussel</name>
    <dbReference type="NCBI Taxonomy" id="6550"/>
    <lineage>
        <taxon>Eukaryota</taxon>
        <taxon>Metazoa</taxon>
        <taxon>Spiralia</taxon>
        <taxon>Lophotrochozoa</taxon>
        <taxon>Mollusca</taxon>
        <taxon>Bivalvia</taxon>
        <taxon>Autobranchia</taxon>
        <taxon>Pteriomorphia</taxon>
        <taxon>Mytilida</taxon>
        <taxon>Mytiloidea</taxon>
        <taxon>Mytilidae</taxon>
        <taxon>Mytilinae</taxon>
        <taxon>Mytilus</taxon>
    </lineage>
</organism>
<keyword evidence="3 5" id="KW-1133">Transmembrane helix</keyword>
<feature type="transmembrane region" description="Helical" evidence="5">
    <location>
        <begin position="455"/>
        <end position="482"/>
    </location>
</feature>
<comment type="subcellular location">
    <subcellularLocation>
        <location evidence="1">Membrane</location>
        <topology evidence="1">Multi-pass membrane protein</topology>
    </subcellularLocation>
</comment>
<dbReference type="PROSITE" id="PS50261">
    <property type="entry name" value="G_PROTEIN_RECEP_F2_4"/>
    <property type="match status" value="1"/>
</dbReference>
<dbReference type="InterPro" id="IPR053231">
    <property type="entry name" value="GPCR_LN-TM7"/>
</dbReference>
<feature type="transmembrane region" description="Helical" evidence="5">
    <location>
        <begin position="494"/>
        <end position="513"/>
    </location>
</feature>
<evidence type="ECO:0000256" key="3">
    <source>
        <dbReference type="ARBA" id="ARBA00022989"/>
    </source>
</evidence>